<proteinExistence type="predicted"/>
<accession>A0A9D4RZK1</accession>
<reference evidence="1" key="2">
    <citation type="submission" date="2020-11" db="EMBL/GenBank/DDBJ databases">
        <authorList>
            <person name="McCartney M.A."/>
            <person name="Auch B."/>
            <person name="Kono T."/>
            <person name="Mallez S."/>
            <person name="Becker A."/>
            <person name="Gohl D.M."/>
            <person name="Silverstein K.A.T."/>
            <person name="Koren S."/>
            <person name="Bechman K.B."/>
            <person name="Herman A."/>
            <person name="Abrahante J.E."/>
            <person name="Garbe J."/>
        </authorList>
    </citation>
    <scope>NUCLEOTIDE SEQUENCE</scope>
    <source>
        <strain evidence="1">Duluth1</strain>
        <tissue evidence="1">Whole animal</tissue>
    </source>
</reference>
<dbReference type="AlphaFoldDB" id="A0A9D4RZK1"/>
<comment type="caution">
    <text evidence="1">The sequence shown here is derived from an EMBL/GenBank/DDBJ whole genome shotgun (WGS) entry which is preliminary data.</text>
</comment>
<dbReference type="EMBL" id="JAIWYP010000001">
    <property type="protein sequence ID" value="KAH3886979.1"/>
    <property type="molecule type" value="Genomic_DNA"/>
</dbReference>
<evidence type="ECO:0000313" key="2">
    <source>
        <dbReference type="Proteomes" id="UP000828390"/>
    </source>
</evidence>
<evidence type="ECO:0000313" key="1">
    <source>
        <dbReference type="EMBL" id="KAH3886979.1"/>
    </source>
</evidence>
<gene>
    <name evidence="1" type="ORF">DPMN_010992</name>
</gene>
<protein>
    <submittedName>
        <fullName evidence="1">Uncharacterized protein</fullName>
    </submittedName>
</protein>
<sequence length="169" mass="18695">MCICLANSFKADAISSSVFASEDDCTAFTDMSSRPRLFFLPAICIGAVSPGRGLLPCSRDFPNKHAIAASLSLHPWQNRAIALYRMWSSERSANAGVAKVSTRSAQSSNDSSCPCTACRNLAFDVSRSYHLVPKRDSNDFINRRNEYRSFSVVVIVKKSRDLPSQLHNR</sequence>
<dbReference type="Proteomes" id="UP000828390">
    <property type="component" value="Unassembled WGS sequence"/>
</dbReference>
<reference evidence="1" key="1">
    <citation type="journal article" date="2019" name="bioRxiv">
        <title>The Genome of the Zebra Mussel, Dreissena polymorpha: A Resource for Invasive Species Research.</title>
        <authorList>
            <person name="McCartney M.A."/>
            <person name="Auch B."/>
            <person name="Kono T."/>
            <person name="Mallez S."/>
            <person name="Zhang Y."/>
            <person name="Obille A."/>
            <person name="Becker A."/>
            <person name="Abrahante J.E."/>
            <person name="Garbe J."/>
            <person name="Badalamenti J.P."/>
            <person name="Herman A."/>
            <person name="Mangelson H."/>
            <person name="Liachko I."/>
            <person name="Sullivan S."/>
            <person name="Sone E.D."/>
            <person name="Koren S."/>
            <person name="Silverstein K.A.T."/>
            <person name="Beckman K.B."/>
            <person name="Gohl D.M."/>
        </authorList>
    </citation>
    <scope>NUCLEOTIDE SEQUENCE</scope>
    <source>
        <strain evidence="1">Duluth1</strain>
        <tissue evidence="1">Whole animal</tissue>
    </source>
</reference>
<organism evidence="1 2">
    <name type="scientific">Dreissena polymorpha</name>
    <name type="common">Zebra mussel</name>
    <name type="synonym">Mytilus polymorpha</name>
    <dbReference type="NCBI Taxonomy" id="45954"/>
    <lineage>
        <taxon>Eukaryota</taxon>
        <taxon>Metazoa</taxon>
        <taxon>Spiralia</taxon>
        <taxon>Lophotrochozoa</taxon>
        <taxon>Mollusca</taxon>
        <taxon>Bivalvia</taxon>
        <taxon>Autobranchia</taxon>
        <taxon>Heteroconchia</taxon>
        <taxon>Euheterodonta</taxon>
        <taxon>Imparidentia</taxon>
        <taxon>Neoheterodontei</taxon>
        <taxon>Myida</taxon>
        <taxon>Dreissenoidea</taxon>
        <taxon>Dreissenidae</taxon>
        <taxon>Dreissena</taxon>
    </lineage>
</organism>
<keyword evidence="2" id="KW-1185">Reference proteome</keyword>
<name>A0A9D4RZK1_DREPO</name>